<dbReference type="PROSITE" id="PS50109">
    <property type="entry name" value="HIS_KIN"/>
    <property type="match status" value="1"/>
</dbReference>
<keyword evidence="4" id="KW-0597">Phosphoprotein</keyword>
<dbReference type="SMART" id="SM00304">
    <property type="entry name" value="HAMP"/>
    <property type="match status" value="1"/>
</dbReference>
<evidence type="ECO:0000256" key="8">
    <source>
        <dbReference type="ARBA" id="ARBA00022989"/>
    </source>
</evidence>
<dbReference type="SUPFAM" id="SSF47384">
    <property type="entry name" value="Homodimeric domain of signal transducing histidine kinase"/>
    <property type="match status" value="1"/>
</dbReference>
<dbReference type="Pfam" id="PF00512">
    <property type="entry name" value="HisKA"/>
    <property type="match status" value="1"/>
</dbReference>
<evidence type="ECO:0000256" key="4">
    <source>
        <dbReference type="ARBA" id="ARBA00022553"/>
    </source>
</evidence>
<dbReference type="SMART" id="SM00388">
    <property type="entry name" value="HisKA"/>
    <property type="match status" value="1"/>
</dbReference>
<protein>
    <recommendedName>
        <fullName evidence="3">histidine kinase</fullName>
        <ecNumber evidence="3">2.7.13.3</ecNumber>
    </recommendedName>
</protein>
<gene>
    <name evidence="12" type="primary">cseC</name>
    <name evidence="12" type="ORF">GCM10012280_33100</name>
</gene>
<dbReference type="Pfam" id="PF02518">
    <property type="entry name" value="HATPase_c"/>
    <property type="match status" value="1"/>
</dbReference>
<proteinExistence type="predicted"/>
<evidence type="ECO:0000256" key="6">
    <source>
        <dbReference type="ARBA" id="ARBA00022692"/>
    </source>
</evidence>
<dbReference type="GO" id="GO:0005886">
    <property type="term" value="C:plasma membrane"/>
    <property type="evidence" value="ECO:0007669"/>
    <property type="project" value="UniProtKB-SubCell"/>
</dbReference>
<evidence type="ECO:0000256" key="1">
    <source>
        <dbReference type="ARBA" id="ARBA00000085"/>
    </source>
</evidence>
<dbReference type="Pfam" id="PF00672">
    <property type="entry name" value="HAMP"/>
    <property type="match status" value="1"/>
</dbReference>
<keyword evidence="7" id="KW-0418">Kinase</keyword>
<dbReference type="InterPro" id="IPR003660">
    <property type="entry name" value="HAMP_dom"/>
</dbReference>
<dbReference type="GO" id="GO:0000155">
    <property type="term" value="F:phosphorelay sensor kinase activity"/>
    <property type="evidence" value="ECO:0007669"/>
    <property type="project" value="InterPro"/>
</dbReference>
<keyword evidence="13" id="KW-1185">Reference proteome</keyword>
<dbReference type="PROSITE" id="PS50885">
    <property type="entry name" value="HAMP"/>
    <property type="match status" value="1"/>
</dbReference>
<dbReference type="SMART" id="SM00387">
    <property type="entry name" value="HATPase_c"/>
    <property type="match status" value="1"/>
</dbReference>
<evidence type="ECO:0000256" key="3">
    <source>
        <dbReference type="ARBA" id="ARBA00012438"/>
    </source>
</evidence>
<dbReference type="Proteomes" id="UP000641932">
    <property type="component" value="Unassembled WGS sequence"/>
</dbReference>
<dbReference type="EMBL" id="BMMS01000013">
    <property type="protein sequence ID" value="GGO89584.1"/>
    <property type="molecule type" value="Genomic_DNA"/>
</dbReference>
<dbReference type="InterPro" id="IPR050428">
    <property type="entry name" value="TCS_sensor_his_kinase"/>
</dbReference>
<dbReference type="InterPro" id="IPR005467">
    <property type="entry name" value="His_kinase_dom"/>
</dbReference>
<evidence type="ECO:0000259" key="10">
    <source>
        <dbReference type="PROSITE" id="PS50109"/>
    </source>
</evidence>
<accession>A0A917ZS11</accession>
<comment type="caution">
    <text evidence="12">The sequence shown here is derived from an EMBL/GenBank/DDBJ whole genome shotgun (WGS) entry which is preliminary data.</text>
</comment>
<evidence type="ECO:0000256" key="2">
    <source>
        <dbReference type="ARBA" id="ARBA00004236"/>
    </source>
</evidence>
<dbReference type="AlphaFoldDB" id="A0A917ZS11"/>
<reference evidence="12" key="2">
    <citation type="submission" date="2020-09" db="EMBL/GenBank/DDBJ databases">
        <authorList>
            <person name="Sun Q."/>
            <person name="Zhou Y."/>
        </authorList>
    </citation>
    <scope>NUCLEOTIDE SEQUENCE</scope>
    <source>
        <strain evidence="12">CGMCC 4.7201</strain>
    </source>
</reference>
<feature type="domain" description="Histidine kinase" evidence="10">
    <location>
        <begin position="218"/>
        <end position="411"/>
    </location>
</feature>
<dbReference type="CDD" id="cd06225">
    <property type="entry name" value="HAMP"/>
    <property type="match status" value="1"/>
</dbReference>
<dbReference type="Gene3D" id="1.10.287.130">
    <property type="match status" value="1"/>
</dbReference>
<dbReference type="Gene3D" id="6.10.340.10">
    <property type="match status" value="1"/>
</dbReference>
<keyword evidence="6" id="KW-0812">Transmembrane</keyword>
<evidence type="ECO:0000313" key="12">
    <source>
        <dbReference type="EMBL" id="GGO89584.1"/>
    </source>
</evidence>
<dbReference type="EC" id="2.7.13.3" evidence="3"/>
<evidence type="ECO:0000256" key="7">
    <source>
        <dbReference type="ARBA" id="ARBA00022777"/>
    </source>
</evidence>
<comment type="catalytic activity">
    <reaction evidence="1">
        <text>ATP + protein L-histidine = ADP + protein N-phospho-L-histidine.</text>
        <dbReference type="EC" id="2.7.13.3"/>
    </reaction>
</comment>
<sequence length="418" mass="44995">MVIRRIGLRWKLSAAIAVVSALVALALSLLVHNAARASMLDNSRDVQDERLKFALRIYTSSGQLPFGTKLDDPTLPRALKKAIGHARRATYLQEDGSGAPWVWAASPVEGGHVVSLRTHYTDRYRVLSNLDRSLRIGSVVVVASGTLLGILIGAQLSQRLRKAAVAAREVAGGQTRVRVRDAIGRNARDETDELATAVDAMADALQRRLEAERRVTADIAHELRTPVTGLVTAAELLPSGRPSELVRDRVQVLRTLIEDVLEVSRLDGAAERAELQDVALAQFVRRRVGVAPDVSIVVVEEALVRTDPRRLERILGNLLANARRHGAPPIELTVQGPVLRVRDHGPGFPQTLLAEGPSRFRTGASDRASGHGLGLTIAAGQARVLGAKLTFRNDEESGGGGIAVLWLPREAPPRAGGA</sequence>
<dbReference type="InterPro" id="IPR036097">
    <property type="entry name" value="HisK_dim/P_sf"/>
</dbReference>
<keyword evidence="8" id="KW-1133">Transmembrane helix</keyword>
<evidence type="ECO:0000259" key="11">
    <source>
        <dbReference type="PROSITE" id="PS50885"/>
    </source>
</evidence>
<dbReference type="InterPro" id="IPR003661">
    <property type="entry name" value="HisK_dim/P_dom"/>
</dbReference>
<dbReference type="PANTHER" id="PTHR45436">
    <property type="entry name" value="SENSOR HISTIDINE KINASE YKOH"/>
    <property type="match status" value="1"/>
</dbReference>
<dbReference type="InterPro" id="IPR036890">
    <property type="entry name" value="HATPase_C_sf"/>
</dbReference>
<dbReference type="InterPro" id="IPR003594">
    <property type="entry name" value="HATPase_dom"/>
</dbReference>
<keyword evidence="5" id="KW-0808">Transferase</keyword>
<feature type="domain" description="HAMP" evidence="11">
    <location>
        <begin position="154"/>
        <end position="210"/>
    </location>
</feature>
<evidence type="ECO:0000313" key="13">
    <source>
        <dbReference type="Proteomes" id="UP000641932"/>
    </source>
</evidence>
<keyword evidence="8" id="KW-0472">Membrane</keyword>
<dbReference type="SUPFAM" id="SSF55874">
    <property type="entry name" value="ATPase domain of HSP90 chaperone/DNA topoisomerase II/histidine kinase"/>
    <property type="match status" value="1"/>
</dbReference>
<evidence type="ECO:0000256" key="5">
    <source>
        <dbReference type="ARBA" id="ARBA00022679"/>
    </source>
</evidence>
<keyword evidence="9" id="KW-0902">Two-component regulatory system</keyword>
<dbReference type="PANTHER" id="PTHR45436:SF5">
    <property type="entry name" value="SENSOR HISTIDINE KINASE TRCS"/>
    <property type="match status" value="1"/>
</dbReference>
<dbReference type="RefSeq" id="WP_189132442.1">
    <property type="nucleotide sequence ID" value="NZ_BMMS01000013.1"/>
</dbReference>
<name>A0A917ZS11_9ACTN</name>
<organism evidence="12 13">
    <name type="scientific">Wenjunlia tyrosinilytica</name>
    <dbReference type="NCBI Taxonomy" id="1544741"/>
    <lineage>
        <taxon>Bacteria</taxon>
        <taxon>Bacillati</taxon>
        <taxon>Actinomycetota</taxon>
        <taxon>Actinomycetes</taxon>
        <taxon>Kitasatosporales</taxon>
        <taxon>Streptomycetaceae</taxon>
        <taxon>Wenjunlia</taxon>
    </lineage>
</organism>
<reference evidence="12" key="1">
    <citation type="journal article" date="2014" name="Int. J. Syst. Evol. Microbiol.">
        <title>Complete genome sequence of Corynebacterium casei LMG S-19264T (=DSM 44701T), isolated from a smear-ripened cheese.</title>
        <authorList>
            <consortium name="US DOE Joint Genome Institute (JGI-PGF)"/>
            <person name="Walter F."/>
            <person name="Albersmeier A."/>
            <person name="Kalinowski J."/>
            <person name="Ruckert C."/>
        </authorList>
    </citation>
    <scope>NUCLEOTIDE SEQUENCE</scope>
    <source>
        <strain evidence="12">CGMCC 4.7201</strain>
    </source>
</reference>
<evidence type="ECO:0000256" key="9">
    <source>
        <dbReference type="ARBA" id="ARBA00023012"/>
    </source>
</evidence>
<comment type="subcellular location">
    <subcellularLocation>
        <location evidence="2">Cell membrane</location>
    </subcellularLocation>
</comment>
<dbReference type="CDD" id="cd00082">
    <property type="entry name" value="HisKA"/>
    <property type="match status" value="1"/>
</dbReference>
<dbReference type="Gene3D" id="3.30.565.10">
    <property type="entry name" value="Histidine kinase-like ATPase, C-terminal domain"/>
    <property type="match status" value="1"/>
</dbReference>